<accession>B7IS73</accession>
<organism evidence="1 2">
    <name type="scientific">Bacillus cereus (strain G9842)</name>
    <dbReference type="NCBI Taxonomy" id="405531"/>
    <lineage>
        <taxon>Bacteria</taxon>
        <taxon>Bacillati</taxon>
        <taxon>Bacillota</taxon>
        <taxon>Bacilli</taxon>
        <taxon>Bacillales</taxon>
        <taxon>Bacillaceae</taxon>
        <taxon>Bacillus</taxon>
        <taxon>Bacillus cereus group</taxon>
    </lineage>
</organism>
<proteinExistence type="predicted"/>
<dbReference type="HOGENOM" id="CLU_3230009_0_0_9"/>
<dbReference type="KEGG" id="bcg:BCG9842_B3458"/>
<gene>
    <name evidence="1" type="ordered locus">BCG9842_B3458</name>
</gene>
<dbReference type="Proteomes" id="UP000006744">
    <property type="component" value="Chromosome"/>
</dbReference>
<reference evidence="1 2" key="1">
    <citation type="submission" date="2008-10" db="EMBL/GenBank/DDBJ databases">
        <title>Genome sequence of Bacillus cereus G9842.</title>
        <authorList>
            <person name="Dodson R.J."/>
            <person name="Durkin A.S."/>
            <person name="Rosovitz M.J."/>
            <person name="Rasko D.A."/>
            <person name="Hoffmaster A."/>
            <person name="Ravel J."/>
            <person name="Sutton G."/>
        </authorList>
    </citation>
    <scope>NUCLEOTIDE SEQUENCE [LARGE SCALE GENOMIC DNA]</scope>
    <source>
        <strain evidence="1 2">G9842</strain>
    </source>
</reference>
<sequence>MNVSFLAFHYLDNDEEIKLFNVINTRTKGNGSNRFLSREIDYLI</sequence>
<dbReference type="EMBL" id="CP001186">
    <property type="protein sequence ID" value="ACK95071.1"/>
    <property type="molecule type" value="Genomic_DNA"/>
</dbReference>
<evidence type="ECO:0000313" key="2">
    <source>
        <dbReference type="Proteomes" id="UP000006744"/>
    </source>
</evidence>
<evidence type="ECO:0000313" key="1">
    <source>
        <dbReference type="EMBL" id="ACK95071.1"/>
    </source>
</evidence>
<protein>
    <submittedName>
        <fullName evidence="1">Uncharacterized protein</fullName>
    </submittedName>
</protein>
<name>B7IS73_BACC2</name>
<dbReference type="AlphaFoldDB" id="B7IS73"/>